<protein>
    <submittedName>
        <fullName evidence="2">DUF3105 domain-containing protein</fullName>
    </submittedName>
</protein>
<name>A0ABT9BIV1_9MICO</name>
<evidence type="ECO:0000313" key="2">
    <source>
        <dbReference type="EMBL" id="MDO7880954.1"/>
    </source>
</evidence>
<sequence length="231" mass="24300">MPVSTSSNKPTVKQQREAQRAAKVAALKKKQATEKRNRLIGIILGATAGVAVLALIVVLVVTNPAKTPTTGEDPVASGDRDSIEIEGLETWPGLTATHVEGTVDYEMTPPAGGDHNAVWLNCGVYNVPQPNENAVHALEHGAVWVTYNADEVDAAGLETLRAALPSTYIILSPYEGLDAPVVASAWGAQVKLDGPDDERLEAFLQKYWKSPSAPEPGALCTGALTGEGKVG</sequence>
<comment type="caution">
    <text evidence="2">The sequence shown here is derived from an EMBL/GenBank/DDBJ whole genome shotgun (WGS) entry which is preliminary data.</text>
</comment>
<keyword evidence="1" id="KW-0472">Membrane</keyword>
<feature type="transmembrane region" description="Helical" evidence="1">
    <location>
        <begin position="39"/>
        <end position="61"/>
    </location>
</feature>
<evidence type="ECO:0000256" key="1">
    <source>
        <dbReference type="SAM" id="Phobius"/>
    </source>
</evidence>
<proteinExistence type="predicted"/>
<dbReference type="RefSeq" id="WP_305001378.1">
    <property type="nucleotide sequence ID" value="NZ_JAUQUB010000001.1"/>
</dbReference>
<keyword evidence="3" id="KW-1185">Reference proteome</keyword>
<dbReference type="InterPro" id="IPR021454">
    <property type="entry name" value="DUF3105"/>
</dbReference>
<keyword evidence="1" id="KW-0812">Transmembrane</keyword>
<accession>A0ABT9BIV1</accession>
<reference evidence="2 3" key="1">
    <citation type="submission" date="2023-07" db="EMBL/GenBank/DDBJ databases">
        <title>Protaetiibacter sp. nov WY-16 isolated from soil.</title>
        <authorList>
            <person name="Liu B."/>
            <person name="Wan Y."/>
        </authorList>
    </citation>
    <scope>NUCLEOTIDE SEQUENCE [LARGE SCALE GENOMIC DNA]</scope>
    <source>
        <strain evidence="2 3">WY-16</strain>
    </source>
</reference>
<organism evidence="2 3">
    <name type="scientific">Antiquaquibacter soli</name>
    <dbReference type="NCBI Taxonomy" id="3064523"/>
    <lineage>
        <taxon>Bacteria</taxon>
        <taxon>Bacillati</taxon>
        <taxon>Actinomycetota</taxon>
        <taxon>Actinomycetes</taxon>
        <taxon>Micrococcales</taxon>
        <taxon>Microbacteriaceae</taxon>
        <taxon>Antiquaquibacter</taxon>
    </lineage>
</organism>
<dbReference type="EMBL" id="JAUQUB010000001">
    <property type="protein sequence ID" value="MDO7880954.1"/>
    <property type="molecule type" value="Genomic_DNA"/>
</dbReference>
<gene>
    <name evidence="2" type="ORF">Q5716_01805</name>
</gene>
<dbReference type="Pfam" id="PF11303">
    <property type="entry name" value="DUF3105"/>
    <property type="match status" value="1"/>
</dbReference>
<dbReference type="Proteomes" id="UP001241072">
    <property type="component" value="Unassembled WGS sequence"/>
</dbReference>
<keyword evidence="1" id="KW-1133">Transmembrane helix</keyword>
<evidence type="ECO:0000313" key="3">
    <source>
        <dbReference type="Proteomes" id="UP001241072"/>
    </source>
</evidence>